<name>A0ABW5MWK3_9FLAO</name>
<evidence type="ECO:0008006" key="3">
    <source>
        <dbReference type="Google" id="ProtNLM"/>
    </source>
</evidence>
<dbReference type="RefSeq" id="WP_377766688.1">
    <property type="nucleotide sequence ID" value="NZ_JBHULB010000011.1"/>
</dbReference>
<dbReference type="PROSITE" id="PS51257">
    <property type="entry name" value="PROKAR_LIPOPROTEIN"/>
    <property type="match status" value="1"/>
</dbReference>
<accession>A0ABW5MWK3</accession>
<dbReference type="EMBL" id="JBHULB010000011">
    <property type="protein sequence ID" value="MFD2587128.1"/>
    <property type="molecule type" value="Genomic_DNA"/>
</dbReference>
<comment type="caution">
    <text evidence="1">The sequence shown here is derived from an EMBL/GenBank/DDBJ whole genome shotgun (WGS) entry which is preliminary data.</text>
</comment>
<reference evidence="2" key="1">
    <citation type="journal article" date="2019" name="Int. J. Syst. Evol. Microbiol.">
        <title>The Global Catalogue of Microorganisms (GCM) 10K type strain sequencing project: providing services to taxonomists for standard genome sequencing and annotation.</title>
        <authorList>
            <consortium name="The Broad Institute Genomics Platform"/>
            <consortium name="The Broad Institute Genome Sequencing Center for Infectious Disease"/>
            <person name="Wu L."/>
            <person name="Ma J."/>
        </authorList>
    </citation>
    <scope>NUCLEOTIDE SEQUENCE [LARGE SCALE GENOMIC DNA]</scope>
    <source>
        <strain evidence="2">KCTC 52368</strain>
    </source>
</reference>
<proteinExistence type="predicted"/>
<evidence type="ECO:0000313" key="1">
    <source>
        <dbReference type="EMBL" id="MFD2587128.1"/>
    </source>
</evidence>
<gene>
    <name evidence="1" type="ORF">ACFSQJ_09315</name>
</gene>
<keyword evidence="2" id="KW-1185">Reference proteome</keyword>
<evidence type="ECO:0000313" key="2">
    <source>
        <dbReference type="Proteomes" id="UP001597526"/>
    </source>
</evidence>
<sequence length="155" mass="17538">MHKIVSLLCITILVSCNSVGKSESIAQQVTVPKHYDKVDVLPNAVLYDTTLELDFIKTANERGAEFIVAEVIITSKRWALTFNEYGQIVARSRSASMIANKEDKCYVQNLVFEQKGDGESFNETEIVKKSNWKTFNCNVLENKNPDTIARVQFEN</sequence>
<protein>
    <recommendedName>
        <fullName evidence="3">Lipoprotein</fullName>
    </recommendedName>
</protein>
<organism evidence="1 2">
    <name type="scientific">Croceitalea marina</name>
    <dbReference type="NCBI Taxonomy" id="1775166"/>
    <lineage>
        <taxon>Bacteria</taxon>
        <taxon>Pseudomonadati</taxon>
        <taxon>Bacteroidota</taxon>
        <taxon>Flavobacteriia</taxon>
        <taxon>Flavobacteriales</taxon>
        <taxon>Flavobacteriaceae</taxon>
        <taxon>Croceitalea</taxon>
    </lineage>
</organism>
<dbReference type="Proteomes" id="UP001597526">
    <property type="component" value="Unassembled WGS sequence"/>
</dbReference>